<dbReference type="SMR" id="K7VHR8"/>
<dbReference type="InterPro" id="IPR044808">
    <property type="entry name" value="ERF_plant"/>
</dbReference>
<comment type="subcellular location">
    <subcellularLocation>
        <location evidence="1">Nucleus</location>
    </subcellularLocation>
</comment>
<dbReference type="SMART" id="SM00380">
    <property type="entry name" value="AP2"/>
    <property type="match status" value="1"/>
</dbReference>
<keyword evidence="3" id="KW-0238">DNA-binding</keyword>
<evidence type="ECO:0000256" key="4">
    <source>
        <dbReference type="ARBA" id="ARBA00023163"/>
    </source>
</evidence>
<feature type="compositionally biased region" description="Low complexity" evidence="6">
    <location>
        <begin position="209"/>
        <end position="230"/>
    </location>
</feature>
<feature type="region of interest" description="Disordered" evidence="6">
    <location>
        <begin position="14"/>
        <end position="48"/>
    </location>
</feature>
<dbReference type="Pfam" id="PF00847">
    <property type="entry name" value="AP2"/>
    <property type="match status" value="1"/>
</dbReference>
<protein>
    <submittedName>
        <fullName evidence="7">Putative AP2/EREBP transcription factor superfamily protein</fullName>
    </submittedName>
</protein>
<dbReference type="AlphaFoldDB" id="K7VHR8"/>
<dbReference type="GO" id="GO:0009873">
    <property type="term" value="P:ethylene-activated signaling pathway"/>
    <property type="evidence" value="ECO:0007669"/>
    <property type="project" value="InterPro"/>
</dbReference>
<evidence type="ECO:0000256" key="3">
    <source>
        <dbReference type="ARBA" id="ARBA00023125"/>
    </source>
</evidence>
<dbReference type="GO" id="GO:0005634">
    <property type="term" value="C:nucleus"/>
    <property type="evidence" value="ECO:0007669"/>
    <property type="project" value="UniProtKB-SubCell"/>
</dbReference>
<dbReference type="SUPFAM" id="SSF54171">
    <property type="entry name" value="DNA-binding domain"/>
    <property type="match status" value="1"/>
</dbReference>
<dbReference type="GO" id="GO:0003677">
    <property type="term" value="F:DNA binding"/>
    <property type="evidence" value="ECO:0007669"/>
    <property type="project" value="UniProtKB-KW"/>
</dbReference>
<dbReference type="ExpressionAtlas" id="K7VHR8">
    <property type="expression patterns" value="baseline and differential"/>
</dbReference>
<dbReference type="CDD" id="cd00018">
    <property type="entry name" value="AP2"/>
    <property type="match status" value="1"/>
</dbReference>
<dbReference type="PaxDb" id="4577-GRMZM2G114820_P01"/>
<dbReference type="PANTHER" id="PTHR31190:SF494">
    <property type="entry name" value="OS09G0434500 PROTEIN"/>
    <property type="match status" value="1"/>
</dbReference>
<keyword evidence="5" id="KW-0539">Nucleus</keyword>
<dbReference type="PANTHER" id="PTHR31190">
    <property type="entry name" value="DNA-BINDING DOMAIN"/>
    <property type="match status" value="1"/>
</dbReference>
<evidence type="ECO:0000256" key="5">
    <source>
        <dbReference type="ARBA" id="ARBA00023242"/>
    </source>
</evidence>
<keyword evidence="2" id="KW-0805">Transcription regulation</keyword>
<dbReference type="PRINTS" id="PR00367">
    <property type="entry name" value="ETHRSPELEMNT"/>
</dbReference>
<dbReference type="PROSITE" id="PS51032">
    <property type="entry name" value="AP2_ERF"/>
    <property type="match status" value="1"/>
</dbReference>
<dbReference type="EMBL" id="CM000785">
    <property type="protein sequence ID" value="AQL06177.1"/>
    <property type="molecule type" value="Genomic_DNA"/>
</dbReference>
<organism evidence="7">
    <name type="scientific">Zea mays</name>
    <name type="common">Maize</name>
    <dbReference type="NCBI Taxonomy" id="4577"/>
    <lineage>
        <taxon>Eukaryota</taxon>
        <taxon>Viridiplantae</taxon>
        <taxon>Streptophyta</taxon>
        <taxon>Embryophyta</taxon>
        <taxon>Tracheophyta</taxon>
        <taxon>Spermatophyta</taxon>
        <taxon>Magnoliopsida</taxon>
        <taxon>Liliopsida</taxon>
        <taxon>Poales</taxon>
        <taxon>Poaceae</taxon>
        <taxon>PACMAD clade</taxon>
        <taxon>Panicoideae</taxon>
        <taxon>Andropogonodae</taxon>
        <taxon>Andropogoneae</taxon>
        <taxon>Tripsacinae</taxon>
        <taxon>Zea</taxon>
    </lineage>
</organism>
<evidence type="ECO:0000256" key="2">
    <source>
        <dbReference type="ARBA" id="ARBA00023015"/>
    </source>
</evidence>
<evidence type="ECO:0000313" key="7">
    <source>
        <dbReference type="EMBL" id="AQL06177.1"/>
    </source>
</evidence>
<gene>
    <name evidence="7" type="ORF">ZEAMMB73_Zm00001d047339</name>
</gene>
<proteinExistence type="predicted"/>
<feature type="region of interest" description="Disordered" evidence="6">
    <location>
        <begin position="209"/>
        <end position="234"/>
    </location>
</feature>
<dbReference type="InterPro" id="IPR001471">
    <property type="entry name" value="AP2/ERF_dom"/>
</dbReference>
<name>K7VHR8_MAIZE</name>
<dbReference type="CDD" id="cd00132">
    <property type="entry name" value="CRIB"/>
    <property type="match status" value="1"/>
</dbReference>
<keyword evidence="4" id="KW-0804">Transcription</keyword>
<dbReference type="PROSITE" id="PS50108">
    <property type="entry name" value="CRIB"/>
    <property type="match status" value="1"/>
</dbReference>
<dbReference type="InterPro" id="IPR000095">
    <property type="entry name" value="CRIB_dom"/>
</dbReference>
<sequence length="451" mass="48587">MVLSAEIRFGHQIPYPTTTLTPTRRRKKRKRKTRRSSRGWRAEEMDEATVSSPLMLPATKARGGVSVVEMVMGALRRSLMLCSSSASAGVREPEQEEEWVTPPGGMQIGGPTDVRHASHVTFDRFIGFLDLPADLEPDVPRPVPSASFLHGIRRRPWGKWAAEIRDPSKGVRVWLGTYSTAEEAARAYDAEARRIRGKKAKVNFRDEAAAAGAQKPTATATTPTACASAARLGPPPPKFRADEVFGNMNGGNNDLFMIMFTFSDSSSKVVRVEPGEGAAGFLPAVEVLDDEPLLPGSKRSAANMMLLSDQSSDSYGSCDLGWDWDDDTMTSDYASVFAPAAPSNVVPAWYTQGGPVSKRTRSSYGYGVAMLQQGDGAQAMPGGFDPETNYQYQPLPYVVESSPSDGVSTHDMDCLQMMRAGDVPQDGASSGGGGGGDIWSLDELLMAAVAY</sequence>
<dbReference type="InParanoid" id="K7VHR8"/>
<dbReference type="InterPro" id="IPR036955">
    <property type="entry name" value="AP2/ERF_dom_sf"/>
</dbReference>
<feature type="compositionally biased region" description="Basic residues" evidence="6">
    <location>
        <begin position="23"/>
        <end position="38"/>
    </location>
</feature>
<dbReference type="eggNOG" id="KOG4270">
    <property type="taxonomic scope" value="Eukaryota"/>
</dbReference>
<reference evidence="7" key="1">
    <citation type="submission" date="2015-12" db="EMBL/GenBank/DDBJ databases">
        <title>Update maize B73 reference genome by single molecule sequencing technologies.</title>
        <authorList>
            <consortium name="Maize Genome Sequencing Project"/>
            <person name="Ware D."/>
        </authorList>
    </citation>
    <scope>NUCLEOTIDE SEQUENCE</scope>
    <source>
        <tissue evidence="7">Seedling</tissue>
    </source>
</reference>
<dbReference type="Gene3D" id="3.30.730.10">
    <property type="entry name" value="AP2/ERF domain"/>
    <property type="match status" value="1"/>
</dbReference>
<dbReference type="GO" id="GO:0003700">
    <property type="term" value="F:DNA-binding transcription factor activity"/>
    <property type="evidence" value="ECO:0007669"/>
    <property type="project" value="InterPro"/>
</dbReference>
<evidence type="ECO:0000256" key="6">
    <source>
        <dbReference type="SAM" id="MobiDB-lite"/>
    </source>
</evidence>
<evidence type="ECO:0000256" key="1">
    <source>
        <dbReference type="ARBA" id="ARBA00004123"/>
    </source>
</evidence>
<dbReference type="InterPro" id="IPR016177">
    <property type="entry name" value="DNA-bd_dom_sf"/>
</dbReference>
<accession>K7VHR8</accession>
<dbReference type="SMART" id="SM00285">
    <property type="entry name" value="PBD"/>
    <property type="match status" value="1"/>
</dbReference>
<dbReference type="FunFam" id="3.30.730.10:FF:000001">
    <property type="entry name" value="Ethylene-responsive transcription factor 2"/>
    <property type="match status" value="1"/>
</dbReference>
<dbReference type="FunCoup" id="K7VHR8">
    <property type="interactions" value="7"/>
</dbReference>